<accession>A0ABU1KP31</accession>
<sequence>MVLLDRHLVLRADETPFHPELSILCDADEGAGPGDLRRIERERTRFEGLQHRLECPEPRVDLFGKLVDIGMFFGQTIVFPLGCLPRSLLRFGQRHGLAPQLA</sequence>
<protein>
    <submittedName>
        <fullName evidence="1">Uncharacterized protein</fullName>
    </submittedName>
</protein>
<dbReference type="EMBL" id="JAVDPY010000011">
    <property type="protein sequence ID" value="MDR6336359.1"/>
    <property type="molecule type" value="Genomic_DNA"/>
</dbReference>
<keyword evidence="2" id="KW-1185">Reference proteome</keyword>
<proteinExistence type="predicted"/>
<reference evidence="1 2" key="1">
    <citation type="submission" date="2023-07" db="EMBL/GenBank/DDBJ databases">
        <title>Genomic Encyclopedia of Type Strains, Phase IV (KMG-IV): sequencing the most valuable type-strain genomes for metagenomic binning, comparative biology and taxonomic classification.</title>
        <authorList>
            <person name="Goeker M."/>
        </authorList>
    </citation>
    <scope>NUCLEOTIDE SEQUENCE [LARGE SCALE GENOMIC DNA]</scope>
    <source>
        <strain evidence="1 2">DSM 338</strain>
    </source>
</reference>
<comment type="caution">
    <text evidence="1">The sequence shown here is derived from an EMBL/GenBank/DDBJ whole genome shotgun (WGS) entry which is preliminary data.</text>
</comment>
<gene>
    <name evidence="1" type="ORF">GGQ86_004858</name>
</gene>
<evidence type="ECO:0000313" key="2">
    <source>
        <dbReference type="Proteomes" id="UP001245370"/>
    </source>
</evidence>
<organism evidence="1 2">
    <name type="scientific">Xanthobacter flavus</name>
    <dbReference type="NCBI Taxonomy" id="281"/>
    <lineage>
        <taxon>Bacteria</taxon>
        <taxon>Pseudomonadati</taxon>
        <taxon>Pseudomonadota</taxon>
        <taxon>Alphaproteobacteria</taxon>
        <taxon>Hyphomicrobiales</taxon>
        <taxon>Xanthobacteraceae</taxon>
        <taxon>Xanthobacter</taxon>
    </lineage>
</organism>
<name>A0ABU1KP31_XANFL</name>
<evidence type="ECO:0000313" key="1">
    <source>
        <dbReference type="EMBL" id="MDR6336359.1"/>
    </source>
</evidence>
<dbReference type="Proteomes" id="UP001245370">
    <property type="component" value="Unassembled WGS sequence"/>
</dbReference>